<dbReference type="Proteomes" id="UP000092950">
    <property type="component" value="Plasmid unnamed1"/>
</dbReference>
<dbReference type="EMBL" id="CP016441">
    <property type="protein sequence ID" value="ANY18473.1"/>
    <property type="molecule type" value="Genomic_DNA"/>
</dbReference>
<geneLocation type="plasmid" evidence="2 3">
    <name>unnamed1</name>
</geneLocation>
<sequence>MFKGPEMMSMSEPQVKAPRATGPESRAYTPFPLAPHVTKTIRFREEFLALVKQHASLMAEEERRAVSQSEIIDMALTQFFAATSRVNSNQIDMFEDSTQPA</sequence>
<keyword evidence="3" id="KW-1185">Reference proteome</keyword>
<proteinExistence type="predicted"/>
<evidence type="ECO:0000256" key="1">
    <source>
        <dbReference type="SAM" id="MobiDB-lite"/>
    </source>
</evidence>
<keyword evidence="2" id="KW-0614">Plasmid</keyword>
<evidence type="ECO:0000313" key="2">
    <source>
        <dbReference type="EMBL" id="ANY18473.1"/>
    </source>
</evidence>
<gene>
    <name evidence="2" type="ORF">BBN53_20830</name>
</gene>
<protein>
    <submittedName>
        <fullName evidence="2">Uncharacterized protein</fullName>
    </submittedName>
</protein>
<evidence type="ECO:0000313" key="3">
    <source>
        <dbReference type="Proteomes" id="UP000092950"/>
    </source>
</evidence>
<organism evidence="2 3">
    <name type="scientific">Bordetella pseudohinzii</name>
    <dbReference type="NCBI Taxonomy" id="1331258"/>
    <lineage>
        <taxon>Bacteria</taxon>
        <taxon>Pseudomonadati</taxon>
        <taxon>Pseudomonadota</taxon>
        <taxon>Betaproteobacteria</taxon>
        <taxon>Burkholderiales</taxon>
        <taxon>Alcaligenaceae</taxon>
        <taxon>Bordetella</taxon>
    </lineage>
</organism>
<accession>A0ABM6DL07</accession>
<name>A0ABM6DL07_9BORD</name>
<feature type="region of interest" description="Disordered" evidence="1">
    <location>
        <begin position="1"/>
        <end position="31"/>
    </location>
</feature>
<reference evidence="2 3" key="1">
    <citation type="submission" date="2016-07" db="EMBL/GenBank/DDBJ databases">
        <title>Complete genome sequences of Bordetella pseudohinzii.</title>
        <authorList>
            <person name="Spilker T."/>
            <person name="Darrah R."/>
            <person name="LiPuma J.J."/>
        </authorList>
    </citation>
    <scope>NUCLEOTIDE SEQUENCE [LARGE SCALE GENOMIC DNA]</scope>
    <source>
        <strain evidence="2 3">HI4681</strain>
        <plasmid evidence="2 3">unnamed1</plasmid>
    </source>
</reference>